<dbReference type="OrthoDB" id="2257100at2759"/>
<name>A0A8K0SPM4_9HYPO</name>
<dbReference type="SMART" id="SM00338">
    <property type="entry name" value="BRLZ"/>
    <property type="match status" value="1"/>
</dbReference>
<dbReference type="PANTHER" id="PTHR11462:SF35">
    <property type="entry name" value="TRANSCRIPTION FACTOR JRA"/>
    <property type="match status" value="1"/>
</dbReference>
<dbReference type="InterPro" id="IPR046347">
    <property type="entry name" value="bZIP_sf"/>
</dbReference>
<keyword evidence="4" id="KW-0175">Coiled coil</keyword>
<evidence type="ECO:0000313" key="6">
    <source>
        <dbReference type="EMBL" id="KAH7310619.1"/>
    </source>
</evidence>
<dbReference type="PROSITE" id="PS00036">
    <property type="entry name" value="BZIP_BASIC"/>
    <property type="match status" value="1"/>
</dbReference>
<sequence length="157" mass="17294">MNLPGIDDLRPQADHLHDNNLSHMHAAPRLDNAVDYLDPHLDSHLFSAFSSTNTPSVSSGVAAPVSPLIDGTPSGGSSTGHSNVILGLDEEDLAQREASKRNRNKLAARKCRQKRIDRIAELEQALRSMTEDRDGLRLQLARREAEVEALREMLGKK</sequence>
<accession>A0A8K0SPM4</accession>
<dbReference type="GO" id="GO:1903833">
    <property type="term" value="P:positive regulation of cellular response to amino acid starvation"/>
    <property type="evidence" value="ECO:0007669"/>
    <property type="project" value="TreeGrafter"/>
</dbReference>
<dbReference type="Gene3D" id="1.20.5.170">
    <property type="match status" value="1"/>
</dbReference>
<dbReference type="GO" id="GO:0000978">
    <property type="term" value="F:RNA polymerase II cis-regulatory region sequence-specific DNA binding"/>
    <property type="evidence" value="ECO:0007669"/>
    <property type="project" value="TreeGrafter"/>
</dbReference>
<keyword evidence="2" id="KW-0238">DNA-binding</keyword>
<keyword evidence="7" id="KW-1185">Reference proteome</keyword>
<dbReference type="Pfam" id="PF03131">
    <property type="entry name" value="bZIP_Maf"/>
    <property type="match status" value="1"/>
</dbReference>
<dbReference type="GO" id="GO:0000981">
    <property type="term" value="F:DNA-binding transcription factor activity, RNA polymerase II-specific"/>
    <property type="evidence" value="ECO:0007669"/>
    <property type="project" value="TreeGrafter"/>
</dbReference>
<evidence type="ECO:0000256" key="2">
    <source>
        <dbReference type="ARBA" id="ARBA00023125"/>
    </source>
</evidence>
<evidence type="ECO:0000313" key="7">
    <source>
        <dbReference type="Proteomes" id="UP000813444"/>
    </source>
</evidence>
<evidence type="ECO:0000259" key="5">
    <source>
        <dbReference type="PROSITE" id="PS50217"/>
    </source>
</evidence>
<reference evidence="6" key="1">
    <citation type="journal article" date="2021" name="Nat. Commun.">
        <title>Genetic determinants of endophytism in the Arabidopsis root mycobiome.</title>
        <authorList>
            <person name="Mesny F."/>
            <person name="Miyauchi S."/>
            <person name="Thiergart T."/>
            <person name="Pickel B."/>
            <person name="Atanasova L."/>
            <person name="Karlsson M."/>
            <person name="Huettel B."/>
            <person name="Barry K.W."/>
            <person name="Haridas S."/>
            <person name="Chen C."/>
            <person name="Bauer D."/>
            <person name="Andreopoulos W."/>
            <person name="Pangilinan J."/>
            <person name="LaButti K."/>
            <person name="Riley R."/>
            <person name="Lipzen A."/>
            <person name="Clum A."/>
            <person name="Drula E."/>
            <person name="Henrissat B."/>
            <person name="Kohler A."/>
            <person name="Grigoriev I.V."/>
            <person name="Martin F.M."/>
            <person name="Hacquard S."/>
        </authorList>
    </citation>
    <scope>NUCLEOTIDE SEQUENCE</scope>
    <source>
        <strain evidence="6">MPI-CAGE-CH-0235</strain>
    </source>
</reference>
<dbReference type="EMBL" id="JAGPNK010000012">
    <property type="protein sequence ID" value="KAH7310619.1"/>
    <property type="molecule type" value="Genomic_DNA"/>
</dbReference>
<comment type="caution">
    <text evidence="6">The sequence shown here is derived from an EMBL/GenBank/DDBJ whole genome shotgun (WGS) entry which is preliminary data.</text>
</comment>
<evidence type="ECO:0000256" key="3">
    <source>
        <dbReference type="ARBA" id="ARBA00023163"/>
    </source>
</evidence>
<gene>
    <name evidence="6" type="ORF">B0I35DRAFT_77002</name>
</gene>
<dbReference type="InterPro" id="IPR004826">
    <property type="entry name" value="bZIP_Maf"/>
</dbReference>
<organism evidence="6 7">
    <name type="scientific">Stachybotrys elegans</name>
    <dbReference type="NCBI Taxonomy" id="80388"/>
    <lineage>
        <taxon>Eukaryota</taxon>
        <taxon>Fungi</taxon>
        <taxon>Dikarya</taxon>
        <taxon>Ascomycota</taxon>
        <taxon>Pezizomycotina</taxon>
        <taxon>Sordariomycetes</taxon>
        <taxon>Hypocreomycetidae</taxon>
        <taxon>Hypocreales</taxon>
        <taxon>Stachybotryaceae</taxon>
        <taxon>Stachybotrys</taxon>
    </lineage>
</organism>
<dbReference type="PANTHER" id="PTHR11462">
    <property type="entry name" value="JUN TRANSCRIPTION FACTOR-RELATED"/>
    <property type="match status" value="1"/>
</dbReference>
<dbReference type="GO" id="GO:0001080">
    <property type="term" value="P:nitrogen catabolite activation of transcription from RNA polymerase II promoter"/>
    <property type="evidence" value="ECO:0007669"/>
    <property type="project" value="TreeGrafter"/>
</dbReference>
<dbReference type="InterPro" id="IPR050946">
    <property type="entry name" value="AP-1_TF_bZIP"/>
</dbReference>
<dbReference type="Proteomes" id="UP000813444">
    <property type="component" value="Unassembled WGS sequence"/>
</dbReference>
<keyword evidence="1" id="KW-0805">Transcription regulation</keyword>
<evidence type="ECO:0000256" key="4">
    <source>
        <dbReference type="SAM" id="Coils"/>
    </source>
</evidence>
<feature type="coiled-coil region" evidence="4">
    <location>
        <begin position="112"/>
        <end position="153"/>
    </location>
</feature>
<feature type="domain" description="BZIP" evidence="5">
    <location>
        <begin position="94"/>
        <end position="157"/>
    </location>
</feature>
<dbReference type="GO" id="GO:0005667">
    <property type="term" value="C:transcription regulator complex"/>
    <property type="evidence" value="ECO:0007669"/>
    <property type="project" value="TreeGrafter"/>
</dbReference>
<dbReference type="InterPro" id="IPR004827">
    <property type="entry name" value="bZIP"/>
</dbReference>
<proteinExistence type="predicted"/>
<keyword evidence="3" id="KW-0804">Transcription</keyword>
<protein>
    <recommendedName>
        <fullName evidence="5">BZIP domain-containing protein</fullName>
    </recommendedName>
</protein>
<evidence type="ECO:0000256" key="1">
    <source>
        <dbReference type="ARBA" id="ARBA00023015"/>
    </source>
</evidence>
<dbReference type="SUPFAM" id="SSF57959">
    <property type="entry name" value="Leucine zipper domain"/>
    <property type="match status" value="1"/>
</dbReference>
<dbReference type="AlphaFoldDB" id="A0A8K0SPM4"/>
<dbReference type="PROSITE" id="PS50217">
    <property type="entry name" value="BZIP"/>
    <property type="match status" value="1"/>
</dbReference>